<dbReference type="Proteomes" id="UP000654947">
    <property type="component" value="Unassembled WGS sequence"/>
</dbReference>
<dbReference type="AlphaFoldDB" id="A0A919CHM5"/>
<evidence type="ECO:0000259" key="2">
    <source>
        <dbReference type="Pfam" id="PF10105"/>
    </source>
</evidence>
<evidence type="ECO:0000256" key="1">
    <source>
        <dbReference type="SAM" id="MobiDB-lite"/>
    </source>
</evidence>
<proteinExistence type="predicted"/>
<reference evidence="3 4" key="1">
    <citation type="journal article" date="2014" name="Int. J. Syst. Evol. Microbiol.">
        <title>Complete genome sequence of Corynebacterium casei LMG S-19264T (=DSM 44701T), isolated from a smear-ripened cheese.</title>
        <authorList>
            <consortium name="US DOE Joint Genome Institute (JGI-PGF)"/>
            <person name="Walter F."/>
            <person name="Albersmeier A."/>
            <person name="Kalinowski J."/>
            <person name="Ruckert C."/>
        </authorList>
    </citation>
    <scope>NUCLEOTIDE SEQUENCE [LARGE SCALE GENOMIC DNA]</scope>
    <source>
        <strain evidence="3 4">KCTC 19473</strain>
    </source>
</reference>
<name>A0A919CHM5_9ACTN</name>
<dbReference type="Pfam" id="PF10105">
    <property type="entry name" value="DUF2344"/>
    <property type="match status" value="1"/>
</dbReference>
<sequence>MGEIPVCVVLLAHVHRSAPYAEQDEEQPLQVAGRPHGAGTKKGVELPPAPEGTTSPSTTTPGHRLRVRYAKRGRMRFASHRDIARALERALRRAAVPVAFSQGFSPHPKISYTGAAPTGVASEAEYLELTLAEERPPESVRAGLDAAMPDGIDVVEVVEAHRSGFADRLQASLWLVELAGVGPDDAAEAVATYLAADSVEVERVTKKGRRRFDTRSAVVDIDVSGDTAESEPEGRHAAYAILHMVVRHTQPAVRPNDVLTGLHHVADLAPPSSTTVTRLAQGPLDEAAGAIADPLTVDRTDARATSTGTADPYAEERRDNAPQPSASTAGPSR</sequence>
<feature type="region of interest" description="Disordered" evidence="1">
    <location>
        <begin position="21"/>
        <end position="62"/>
    </location>
</feature>
<comment type="caution">
    <text evidence="3">The sequence shown here is derived from an EMBL/GenBank/DDBJ whole genome shotgun (WGS) entry which is preliminary data.</text>
</comment>
<feature type="compositionally biased region" description="Polar residues" evidence="1">
    <location>
        <begin position="322"/>
        <end position="333"/>
    </location>
</feature>
<feature type="region of interest" description="Disordered" evidence="1">
    <location>
        <begin position="290"/>
        <end position="333"/>
    </location>
</feature>
<gene>
    <name evidence="3" type="ORF">GCM10007147_24520</name>
</gene>
<protein>
    <recommendedName>
        <fullName evidence="2">DUF2344 domain-containing protein</fullName>
    </recommendedName>
</protein>
<dbReference type="EMBL" id="BMXL01000011">
    <property type="protein sequence ID" value="GHD26500.1"/>
    <property type="molecule type" value="Genomic_DNA"/>
</dbReference>
<dbReference type="InterPro" id="IPR018768">
    <property type="entry name" value="DUF2344"/>
</dbReference>
<evidence type="ECO:0000313" key="3">
    <source>
        <dbReference type="EMBL" id="GHD26500.1"/>
    </source>
</evidence>
<evidence type="ECO:0000313" key="4">
    <source>
        <dbReference type="Proteomes" id="UP000654947"/>
    </source>
</evidence>
<keyword evidence="4" id="KW-1185">Reference proteome</keyword>
<dbReference type="NCBIfam" id="TIGR03936">
    <property type="entry name" value="sam_1_link_chp"/>
    <property type="match status" value="1"/>
</dbReference>
<feature type="compositionally biased region" description="Low complexity" evidence="1">
    <location>
        <begin position="51"/>
        <end position="62"/>
    </location>
</feature>
<feature type="domain" description="DUF2344" evidence="2">
    <location>
        <begin position="64"/>
        <end position="255"/>
    </location>
</feature>
<organism evidence="3 4">
    <name type="scientific">Nocardiopsis kunsanensis</name>
    <dbReference type="NCBI Taxonomy" id="141693"/>
    <lineage>
        <taxon>Bacteria</taxon>
        <taxon>Bacillati</taxon>
        <taxon>Actinomycetota</taxon>
        <taxon>Actinomycetes</taxon>
        <taxon>Streptosporangiales</taxon>
        <taxon>Nocardiopsidaceae</taxon>
        <taxon>Nocardiopsis</taxon>
    </lineage>
</organism>
<accession>A0A919CHM5</accession>